<evidence type="ECO:0000313" key="2">
    <source>
        <dbReference type="Proteomes" id="UP001057402"/>
    </source>
</evidence>
<proteinExistence type="predicted"/>
<reference evidence="2" key="1">
    <citation type="journal article" date="2023" name="Front. Plant Sci.">
        <title>Chromosomal-level genome assembly of Melastoma candidum provides insights into trichome evolution.</title>
        <authorList>
            <person name="Zhong Y."/>
            <person name="Wu W."/>
            <person name="Sun C."/>
            <person name="Zou P."/>
            <person name="Liu Y."/>
            <person name="Dai S."/>
            <person name="Zhou R."/>
        </authorList>
    </citation>
    <scope>NUCLEOTIDE SEQUENCE [LARGE SCALE GENOMIC DNA]</scope>
</reference>
<organism evidence="1 2">
    <name type="scientific">Melastoma candidum</name>
    <dbReference type="NCBI Taxonomy" id="119954"/>
    <lineage>
        <taxon>Eukaryota</taxon>
        <taxon>Viridiplantae</taxon>
        <taxon>Streptophyta</taxon>
        <taxon>Embryophyta</taxon>
        <taxon>Tracheophyta</taxon>
        <taxon>Spermatophyta</taxon>
        <taxon>Magnoliopsida</taxon>
        <taxon>eudicotyledons</taxon>
        <taxon>Gunneridae</taxon>
        <taxon>Pentapetalae</taxon>
        <taxon>rosids</taxon>
        <taxon>malvids</taxon>
        <taxon>Myrtales</taxon>
        <taxon>Melastomataceae</taxon>
        <taxon>Melastomatoideae</taxon>
        <taxon>Melastomateae</taxon>
        <taxon>Melastoma</taxon>
    </lineage>
</organism>
<accession>A0ACB9QBW8</accession>
<keyword evidence="2" id="KW-1185">Reference proteome</keyword>
<name>A0ACB9QBW8_9MYRT</name>
<dbReference type="EMBL" id="CM042885">
    <property type="protein sequence ID" value="KAI4363944.1"/>
    <property type="molecule type" value="Genomic_DNA"/>
</dbReference>
<evidence type="ECO:0000313" key="1">
    <source>
        <dbReference type="EMBL" id="KAI4363944.1"/>
    </source>
</evidence>
<gene>
    <name evidence="1" type="ORF">MLD38_020099</name>
</gene>
<comment type="caution">
    <text evidence="1">The sequence shown here is derived from an EMBL/GenBank/DDBJ whole genome shotgun (WGS) entry which is preliminary data.</text>
</comment>
<protein>
    <submittedName>
        <fullName evidence="1">Uncharacterized protein</fullName>
    </submittedName>
</protein>
<sequence length="126" mass="13604">MRDFGVGEKDVGFYAGFAEGAAAFMLGRAMPSVAWGAIADRIGPNDMFLNDIDINQSVTFLIEITRIVLKIIFGLRVITGWRSPQGIHYYRSAASAKPSSVAPATEGVIFSGLEGNRTHPFHQATA</sequence>
<dbReference type="Proteomes" id="UP001057402">
    <property type="component" value="Chromosome 6"/>
</dbReference>